<keyword evidence="2" id="KW-1185">Reference proteome</keyword>
<dbReference type="AlphaFoldDB" id="A0AAD5MY71"/>
<gene>
    <name evidence="1" type="ORF">KIN20_016133</name>
</gene>
<name>A0AAD5MY71_PARTN</name>
<proteinExistence type="predicted"/>
<evidence type="ECO:0000313" key="1">
    <source>
        <dbReference type="EMBL" id="KAJ1357876.1"/>
    </source>
</evidence>
<protein>
    <submittedName>
        <fullName evidence="1">Uncharacterized protein</fullName>
    </submittedName>
</protein>
<evidence type="ECO:0000313" key="2">
    <source>
        <dbReference type="Proteomes" id="UP001196413"/>
    </source>
</evidence>
<organism evidence="1 2">
    <name type="scientific">Parelaphostrongylus tenuis</name>
    <name type="common">Meningeal worm</name>
    <dbReference type="NCBI Taxonomy" id="148309"/>
    <lineage>
        <taxon>Eukaryota</taxon>
        <taxon>Metazoa</taxon>
        <taxon>Ecdysozoa</taxon>
        <taxon>Nematoda</taxon>
        <taxon>Chromadorea</taxon>
        <taxon>Rhabditida</taxon>
        <taxon>Rhabditina</taxon>
        <taxon>Rhabditomorpha</taxon>
        <taxon>Strongyloidea</taxon>
        <taxon>Metastrongylidae</taxon>
        <taxon>Parelaphostrongylus</taxon>
    </lineage>
</organism>
<accession>A0AAD5MY71</accession>
<comment type="caution">
    <text evidence="1">The sequence shown here is derived from an EMBL/GenBank/DDBJ whole genome shotgun (WGS) entry which is preliminary data.</text>
</comment>
<dbReference type="Proteomes" id="UP001196413">
    <property type="component" value="Unassembled WGS sequence"/>
</dbReference>
<sequence length="105" mass="11977">MNPTIKLKTNGLRTFLSTQKSLRRVAKNTEIVKEIMVPLKGSLCLDLASEMFLIKEAAEMLTEIIVDNYVLATQTMQMHNKGCRFAYFCYEDVIFPLKNGGLKEK</sequence>
<reference evidence="1" key="1">
    <citation type="submission" date="2021-06" db="EMBL/GenBank/DDBJ databases">
        <title>Parelaphostrongylus tenuis whole genome reference sequence.</title>
        <authorList>
            <person name="Garwood T.J."/>
            <person name="Larsen P.A."/>
            <person name="Fountain-Jones N.M."/>
            <person name="Garbe J.R."/>
            <person name="Macchietto M.G."/>
            <person name="Kania S.A."/>
            <person name="Gerhold R.W."/>
            <person name="Richards J.E."/>
            <person name="Wolf T.M."/>
        </authorList>
    </citation>
    <scope>NUCLEOTIDE SEQUENCE</scope>
    <source>
        <strain evidence="1">MNPRO001-30</strain>
        <tissue evidence="1">Meninges</tissue>
    </source>
</reference>
<dbReference type="EMBL" id="JAHQIW010003251">
    <property type="protein sequence ID" value="KAJ1357876.1"/>
    <property type="molecule type" value="Genomic_DNA"/>
</dbReference>